<dbReference type="RefSeq" id="WP_092268898.1">
    <property type="nucleotide sequence ID" value="NZ_BJOE01000076.1"/>
</dbReference>
<name>A0A1I3W2M5_9BACL</name>
<dbReference type="PANTHER" id="PTHR33734">
    <property type="entry name" value="LYSM DOMAIN-CONTAINING GPI-ANCHORED PROTEIN 2"/>
    <property type="match status" value="1"/>
</dbReference>
<dbReference type="Pfam" id="PF01476">
    <property type="entry name" value="LysM"/>
    <property type="match status" value="4"/>
</dbReference>
<dbReference type="AlphaFoldDB" id="A0A1I3W2M5"/>
<dbReference type="STRING" id="1884381.SAMN05518846_107265"/>
<evidence type="ECO:0000313" key="3">
    <source>
        <dbReference type="EMBL" id="SFK00756.1"/>
    </source>
</evidence>
<feature type="chain" id="PRO_5011601138" evidence="1">
    <location>
        <begin position="29"/>
        <end position="393"/>
    </location>
</feature>
<evidence type="ECO:0000259" key="2">
    <source>
        <dbReference type="PROSITE" id="PS51782"/>
    </source>
</evidence>
<dbReference type="CDD" id="cd00118">
    <property type="entry name" value="LysM"/>
    <property type="match status" value="4"/>
</dbReference>
<evidence type="ECO:0000256" key="1">
    <source>
        <dbReference type="SAM" id="SignalP"/>
    </source>
</evidence>
<sequence>MFYTTRWKRLTIQTTLLALLLPTTSAFAQSISVSSGDTLGNLAYRYQVPVEQLKIANHLSSDMIMLGQKLYIPPLSEVYTVKSGDVMWKIAADHQTTIPVLMEINQRTSYDLLVGEKILVPKTSASPSTTYTVKKGDVLWKIASQNSVTIQSIVEANKLSSTELMIGQKLIIPQTNTTSDGQASDAVETPADDSTKPWVENKSYKVVKGDTPWTISIAHGIPMTELLQVNKLSENAELQIGQTLVVPVHHIPKTSVKSAKYGEYLDWFEASQYLFPINAVATVTDFETGKSFQVKRTIGASHSDTEPLTSADTAIIKEIWGGDFSWSVRPVIVEVDGRRIAASMTSMPHSIEYITDNNFTGHFDIHFLNSLRHKDNAIDPDHQEAIKIAAGVK</sequence>
<dbReference type="EMBL" id="FORT01000007">
    <property type="protein sequence ID" value="SFK00756.1"/>
    <property type="molecule type" value="Genomic_DNA"/>
</dbReference>
<dbReference type="SUPFAM" id="SSF54106">
    <property type="entry name" value="LysM domain"/>
    <property type="match status" value="4"/>
</dbReference>
<keyword evidence="4" id="KW-1185">Reference proteome</keyword>
<feature type="domain" description="LysM" evidence="2">
    <location>
        <begin position="77"/>
        <end position="120"/>
    </location>
</feature>
<dbReference type="PANTHER" id="PTHR33734:SF22">
    <property type="entry name" value="MEMBRANE-BOUND LYTIC MUREIN TRANSGLYCOSYLASE D"/>
    <property type="match status" value="1"/>
</dbReference>
<feature type="domain" description="LysM" evidence="2">
    <location>
        <begin position="129"/>
        <end position="172"/>
    </location>
</feature>
<accession>A0A1I3W2M5</accession>
<dbReference type="GO" id="GO:0008932">
    <property type="term" value="F:lytic endotransglycosylase activity"/>
    <property type="evidence" value="ECO:0007669"/>
    <property type="project" value="TreeGrafter"/>
</dbReference>
<evidence type="ECO:0000313" key="4">
    <source>
        <dbReference type="Proteomes" id="UP000198915"/>
    </source>
</evidence>
<dbReference type="Gene3D" id="3.10.350.10">
    <property type="entry name" value="LysM domain"/>
    <property type="match status" value="4"/>
</dbReference>
<protein>
    <submittedName>
        <fullName evidence="3">LysM repeat-containing protein</fullName>
    </submittedName>
</protein>
<reference evidence="4" key="1">
    <citation type="submission" date="2016-10" db="EMBL/GenBank/DDBJ databases">
        <authorList>
            <person name="Varghese N."/>
            <person name="Submissions S."/>
        </authorList>
    </citation>
    <scope>NUCLEOTIDE SEQUENCE [LARGE SCALE GENOMIC DNA]</scope>
    <source>
        <strain evidence="4">OK042</strain>
    </source>
</reference>
<dbReference type="InterPro" id="IPR036779">
    <property type="entry name" value="LysM_dom_sf"/>
</dbReference>
<dbReference type="PROSITE" id="PS51782">
    <property type="entry name" value="LYSM"/>
    <property type="match status" value="4"/>
</dbReference>
<organism evidence="3 4">
    <name type="scientific">Brevibacillus centrosporus</name>
    <dbReference type="NCBI Taxonomy" id="54910"/>
    <lineage>
        <taxon>Bacteria</taxon>
        <taxon>Bacillati</taxon>
        <taxon>Bacillota</taxon>
        <taxon>Bacilli</taxon>
        <taxon>Bacillales</taxon>
        <taxon>Paenibacillaceae</taxon>
        <taxon>Brevibacillus</taxon>
    </lineage>
</organism>
<feature type="domain" description="LysM" evidence="2">
    <location>
        <begin position="29"/>
        <end position="72"/>
    </location>
</feature>
<proteinExistence type="predicted"/>
<gene>
    <name evidence="3" type="ORF">SAMN05518846_107265</name>
</gene>
<dbReference type="SMART" id="SM00257">
    <property type="entry name" value="LysM"/>
    <property type="match status" value="4"/>
</dbReference>
<dbReference type="InterPro" id="IPR018392">
    <property type="entry name" value="LysM"/>
</dbReference>
<keyword evidence="1" id="KW-0732">Signal</keyword>
<feature type="signal peptide" evidence="1">
    <location>
        <begin position="1"/>
        <end position="28"/>
    </location>
</feature>
<feature type="domain" description="LysM" evidence="2">
    <location>
        <begin position="202"/>
        <end position="246"/>
    </location>
</feature>
<dbReference type="Proteomes" id="UP000198915">
    <property type="component" value="Unassembled WGS sequence"/>
</dbReference>